<dbReference type="Pfam" id="PF12770">
    <property type="entry name" value="CHAT"/>
    <property type="match status" value="1"/>
</dbReference>
<evidence type="ECO:0000259" key="1">
    <source>
        <dbReference type="Pfam" id="PF12770"/>
    </source>
</evidence>
<gene>
    <name evidence="2" type="ORF">ACFY35_33160</name>
</gene>
<accession>A0ABW6WLZ0</accession>
<dbReference type="Gene3D" id="1.25.40.10">
    <property type="entry name" value="Tetratricopeptide repeat domain"/>
    <property type="match status" value="1"/>
</dbReference>
<dbReference type="EMBL" id="JBIAZU010000006">
    <property type="protein sequence ID" value="MFF5294313.1"/>
    <property type="molecule type" value="Genomic_DNA"/>
</dbReference>
<dbReference type="SUPFAM" id="SSF48452">
    <property type="entry name" value="TPR-like"/>
    <property type="match status" value="1"/>
</dbReference>
<feature type="domain" description="CHAT" evidence="1">
    <location>
        <begin position="579"/>
        <end position="797"/>
    </location>
</feature>
<sequence>MRTALRLAGRAGDRARAADIQASLGVALVMAGRTRQGLRALDTVIRDAIADGLGREAIGRLLIRRVWVLWSIGRYQEALTDADRAVMLLRGTDPVWEARAYDHRATTQLARGAVDRADRDYAHSEVLFNKIGQRLEYADTRRARAAIAFARGDLPTALAMLDDARQIVDDLEVFEPELHLTRCAALLAAGLAREAADEIEAAVERSRRQGGSATRRAELLTAASTAAQAVGDYETATSRADEALRLLRRQARPQWAGRAELALLTARHSAGAQPGDLLRRADRLAGRLERTHLPAAEAHFLAGQLALHAGQIAETDRHLATPASGRGGDLQRQVLRWHARALLALAHRDSRTMLVACRQGLALIDQYLGTLGATELRAQATRHGTELANLALRHAIRRADPWQVLRWSERWRAVALAVPPVRHKTDPLLAADLTALRHLVSRLDSASAPGRIPAALQVERRRLEAAVRRRVLHTSAVAQPRRLTGRASVGRDLDRVQLIEVIDLDEQLYVLVVRNGRAELVEVGPTAAAERALEHTLFSLRRASRNRRAHDHPAQGTTDLEQVGARLERVLLGSSTSALGPETVVIVPTGRLHAIPWAMLPSLRDRDFTVAPSASTYVRARDTVPASERVVLVGGPNLSTGADEVLALAQRYPDAIVLTHGEATVERVLAAADGAGLVHIAAHGTFRADSPSFSALELDDGPLTVYDLEGLHRAPHHVVLSSCDSAVGAPSGADELLGIVTALISLGSAGVLASVVRVDDPSTVPLMVDLHHHLRQGAGLSQAHLRARQAARSDPARRIAADSFIALGA</sequence>
<dbReference type="RefSeq" id="WP_157296570.1">
    <property type="nucleotide sequence ID" value="NZ_JBIAZU010000006.1"/>
</dbReference>
<keyword evidence="3" id="KW-1185">Reference proteome</keyword>
<dbReference type="Proteomes" id="UP001602245">
    <property type="component" value="Unassembled WGS sequence"/>
</dbReference>
<organism evidence="2 3">
    <name type="scientific">Paractinoplanes globisporus</name>
    <dbReference type="NCBI Taxonomy" id="113565"/>
    <lineage>
        <taxon>Bacteria</taxon>
        <taxon>Bacillati</taxon>
        <taxon>Actinomycetota</taxon>
        <taxon>Actinomycetes</taxon>
        <taxon>Micromonosporales</taxon>
        <taxon>Micromonosporaceae</taxon>
        <taxon>Paractinoplanes</taxon>
    </lineage>
</organism>
<dbReference type="InterPro" id="IPR024983">
    <property type="entry name" value="CHAT_dom"/>
</dbReference>
<reference evidence="2 3" key="1">
    <citation type="submission" date="2024-10" db="EMBL/GenBank/DDBJ databases">
        <title>The Natural Products Discovery Center: Release of the First 8490 Sequenced Strains for Exploring Actinobacteria Biosynthetic Diversity.</title>
        <authorList>
            <person name="Kalkreuter E."/>
            <person name="Kautsar S.A."/>
            <person name="Yang D."/>
            <person name="Bader C.D."/>
            <person name="Teijaro C.N."/>
            <person name="Fluegel L."/>
            <person name="Davis C.M."/>
            <person name="Simpson J.R."/>
            <person name="Lauterbach L."/>
            <person name="Steele A.D."/>
            <person name="Gui C."/>
            <person name="Meng S."/>
            <person name="Li G."/>
            <person name="Viehrig K."/>
            <person name="Ye F."/>
            <person name="Su P."/>
            <person name="Kiefer A.F."/>
            <person name="Nichols A."/>
            <person name="Cepeda A.J."/>
            <person name="Yan W."/>
            <person name="Fan B."/>
            <person name="Jiang Y."/>
            <person name="Adhikari A."/>
            <person name="Zheng C.-J."/>
            <person name="Schuster L."/>
            <person name="Cowan T.M."/>
            <person name="Smanski M.J."/>
            <person name="Chevrette M.G."/>
            <person name="De Carvalho L.P.S."/>
            <person name="Shen B."/>
        </authorList>
    </citation>
    <scope>NUCLEOTIDE SEQUENCE [LARGE SCALE GENOMIC DNA]</scope>
    <source>
        <strain evidence="2 3">NPDC000087</strain>
    </source>
</reference>
<evidence type="ECO:0000313" key="2">
    <source>
        <dbReference type="EMBL" id="MFF5294313.1"/>
    </source>
</evidence>
<protein>
    <submittedName>
        <fullName evidence="2">CHAT domain-containing protein</fullName>
    </submittedName>
</protein>
<proteinExistence type="predicted"/>
<dbReference type="InterPro" id="IPR011990">
    <property type="entry name" value="TPR-like_helical_dom_sf"/>
</dbReference>
<name>A0ABW6WLZ0_9ACTN</name>
<evidence type="ECO:0000313" key="3">
    <source>
        <dbReference type="Proteomes" id="UP001602245"/>
    </source>
</evidence>
<comment type="caution">
    <text evidence="2">The sequence shown here is derived from an EMBL/GenBank/DDBJ whole genome shotgun (WGS) entry which is preliminary data.</text>
</comment>